<feature type="domain" description="YagK/YfjJ C-terminal" evidence="1">
    <location>
        <begin position="63"/>
        <end position="233"/>
    </location>
</feature>
<evidence type="ECO:0000313" key="2">
    <source>
        <dbReference type="EMBL" id="OZC35911.1"/>
    </source>
</evidence>
<accession>A0A7Z1DTX2</accession>
<dbReference type="EMBL" id="NEFY01000007">
    <property type="protein sequence ID" value="OZC35911.1"/>
    <property type="molecule type" value="Genomic_DNA"/>
</dbReference>
<organism evidence="2 3">
    <name type="scientific">Marinobacter vinifirmus</name>
    <dbReference type="NCBI Taxonomy" id="355591"/>
    <lineage>
        <taxon>Bacteria</taxon>
        <taxon>Pseudomonadati</taxon>
        <taxon>Pseudomonadota</taxon>
        <taxon>Gammaproteobacteria</taxon>
        <taxon>Pseudomonadales</taxon>
        <taxon>Marinobacteraceae</taxon>
        <taxon>Marinobacter</taxon>
    </lineage>
</organism>
<reference evidence="2 3" key="1">
    <citation type="submission" date="2017-06" db="EMBL/GenBank/DDBJ databases">
        <title>Draft genome sequence of the halophilic bacterium Marinobacter vinifirmus FB1.</title>
        <authorList>
            <person name="Stepanov V.G."/>
            <person name="Roberts D.J."/>
            <person name="Fox G.E."/>
        </authorList>
    </citation>
    <scope>NUCLEOTIDE SEQUENCE [LARGE SCALE GENOMIC DNA]</scope>
    <source>
        <strain evidence="2 3">FB1</strain>
    </source>
</reference>
<dbReference type="RefSeq" id="WP_094625236.1">
    <property type="nucleotide sequence ID" value="NZ_NEFY01000007.1"/>
</dbReference>
<dbReference type="Proteomes" id="UP000216984">
    <property type="component" value="Unassembled WGS sequence"/>
</dbReference>
<dbReference type="InterPro" id="IPR057271">
    <property type="entry name" value="YagK_YfjJ_C"/>
</dbReference>
<protein>
    <recommendedName>
        <fullName evidence="1">YagK/YfjJ C-terminal domain-containing protein</fullName>
    </recommendedName>
</protein>
<name>A0A7Z1DTX2_9GAMM</name>
<sequence length="235" mass="27822">MALNHGCQTYSKGDIRMRARHPENPNLHCHYVEEFKTLPVLPGNFPMVTQYLETLHSVFERALNDYRRILVVRVDPKIPSEINARMTVGDHQRLIDRFLRSFKSIIKSDHQRRSRGDWAPHTKVRYVWCREFYQEGKPHYHFLFILNRDVYHQIGSPCSPQENLATRISRAWYSALGLEWNQNCPLIHIPDQPQYWVDRDDVHSLHRAFRRASYLCKSDSKHYGDGMRSFGASRS</sequence>
<dbReference type="AlphaFoldDB" id="A0A7Z1DTX2"/>
<evidence type="ECO:0000313" key="3">
    <source>
        <dbReference type="Proteomes" id="UP000216984"/>
    </source>
</evidence>
<comment type="caution">
    <text evidence="2">The sequence shown here is derived from an EMBL/GenBank/DDBJ whole genome shotgun (WGS) entry which is preliminary data.</text>
</comment>
<dbReference type="Pfam" id="PF11726">
    <property type="entry name" value="YagK_YfjJ_C"/>
    <property type="match status" value="1"/>
</dbReference>
<proteinExistence type="predicted"/>
<gene>
    <name evidence="2" type="ORF">B9Q17_12590</name>
</gene>
<keyword evidence="3" id="KW-1185">Reference proteome</keyword>
<evidence type="ECO:0000259" key="1">
    <source>
        <dbReference type="Pfam" id="PF11726"/>
    </source>
</evidence>